<feature type="signal peptide" evidence="1">
    <location>
        <begin position="1"/>
        <end position="20"/>
    </location>
</feature>
<dbReference type="AlphaFoldDB" id="A0A0F5JBL2"/>
<evidence type="ECO:0000256" key="1">
    <source>
        <dbReference type="SAM" id="SignalP"/>
    </source>
</evidence>
<organism evidence="2 3">
    <name type="scientific">Parabacteroides gordonii MS-1 = DSM 23371</name>
    <dbReference type="NCBI Taxonomy" id="1203610"/>
    <lineage>
        <taxon>Bacteria</taxon>
        <taxon>Pseudomonadati</taxon>
        <taxon>Bacteroidota</taxon>
        <taxon>Bacteroidia</taxon>
        <taxon>Bacteroidales</taxon>
        <taxon>Tannerellaceae</taxon>
        <taxon>Parabacteroides</taxon>
    </lineage>
</organism>
<gene>
    <name evidence="2" type="ORF">HMPREF1536_02547</name>
</gene>
<dbReference type="EMBL" id="AQHW01000015">
    <property type="protein sequence ID" value="KKB55093.1"/>
    <property type="molecule type" value="Genomic_DNA"/>
</dbReference>
<comment type="caution">
    <text evidence="2">The sequence shown here is derived from an EMBL/GenBank/DDBJ whole genome shotgun (WGS) entry which is preliminary data.</text>
</comment>
<protein>
    <recommendedName>
        <fullName evidence="4">Major fimbrial subunit protein N-terminal domain-containing protein</fullName>
    </recommendedName>
</protein>
<sequence length="447" mass="49162">MKLRNLLFGTMIACAFVACSNDDDPIDNGGGSSNPEGKTLLQVKPNAITTKATAAGKDFWVYVIDANGNIVGEGKANEPFELTDSRAEGNVEIIVLKNMPSSMGTPQKKSDLFKEIAFSNAEESDATNSQNTAVYKVTIMRGAINKLGYDNVATPGVNYLDGSNEPIPAFRNVAMINLQTILIDNNFIQGGKVKYTNPQLEIKEAFILNARNASNMASQAVLTRWATTENANGVYCNGIGYDDYSKWVDEAEAENQKMYIDKITKDNYKTLVAENWSTSNICFNGYRRGLYNLIEEKLVNPIINMTDVPTSNHWNPEHSATFWTYENTNTENPTLLVVKGDFSYDQAAGTVDNPDAVKRVTMENRYYTIKVGENISTGSGLNLLDFGITSVSDIVGIRRNIAYQVELTVKGPGSKNPLFPGEDEKTYMDANVVLVGYGNVEQKPSID</sequence>
<dbReference type="RefSeq" id="WP_028729864.1">
    <property type="nucleotide sequence ID" value="NZ_KE386764.1"/>
</dbReference>
<reference evidence="2 3" key="1">
    <citation type="submission" date="2013-04" db="EMBL/GenBank/DDBJ databases">
        <title>The Genome Sequence of Parabacteroides gordonii DSM 23371.</title>
        <authorList>
            <consortium name="The Broad Institute Genomics Platform"/>
            <person name="Earl A."/>
            <person name="Ward D."/>
            <person name="Feldgarden M."/>
            <person name="Gevers D."/>
            <person name="Martens E."/>
            <person name="Sakamoto M."/>
            <person name="Benno Y."/>
            <person name="Suzuki N."/>
            <person name="Matsunaga N."/>
            <person name="Koshihara K."/>
            <person name="Seki M."/>
            <person name="Komiya H."/>
            <person name="Walker B."/>
            <person name="Young S."/>
            <person name="Zeng Q."/>
            <person name="Gargeya S."/>
            <person name="Fitzgerald M."/>
            <person name="Haas B."/>
            <person name="Abouelleil A."/>
            <person name="Allen A.W."/>
            <person name="Alvarado L."/>
            <person name="Arachchi H.M."/>
            <person name="Berlin A.M."/>
            <person name="Chapman S.B."/>
            <person name="Gainer-Dewar J."/>
            <person name="Goldberg J."/>
            <person name="Griggs A."/>
            <person name="Gujja S."/>
            <person name="Hansen M."/>
            <person name="Howarth C."/>
            <person name="Imamovic A."/>
            <person name="Ireland A."/>
            <person name="Larimer J."/>
            <person name="McCowan C."/>
            <person name="Murphy C."/>
            <person name="Pearson M."/>
            <person name="Poon T.W."/>
            <person name="Priest M."/>
            <person name="Roberts A."/>
            <person name="Saif S."/>
            <person name="Shea T."/>
            <person name="Sisk P."/>
            <person name="Sykes S."/>
            <person name="Wortman J."/>
            <person name="Nusbaum C."/>
            <person name="Birren B."/>
        </authorList>
    </citation>
    <scope>NUCLEOTIDE SEQUENCE [LARGE SCALE GENOMIC DNA]</scope>
    <source>
        <strain evidence="2 3">MS-1</strain>
    </source>
</reference>
<dbReference type="HOGENOM" id="CLU_057106_0_0_10"/>
<proteinExistence type="predicted"/>
<keyword evidence="1" id="KW-0732">Signal</keyword>
<dbReference type="Proteomes" id="UP000033035">
    <property type="component" value="Unassembled WGS sequence"/>
</dbReference>
<dbReference type="Gene3D" id="2.60.40.3690">
    <property type="match status" value="1"/>
</dbReference>
<accession>A0A0F5JBL2</accession>
<dbReference type="PROSITE" id="PS51257">
    <property type="entry name" value="PROKAR_LIPOPROTEIN"/>
    <property type="match status" value="1"/>
</dbReference>
<evidence type="ECO:0000313" key="2">
    <source>
        <dbReference type="EMBL" id="KKB55093.1"/>
    </source>
</evidence>
<name>A0A0F5JBL2_9BACT</name>
<dbReference type="PATRIC" id="fig|1203610.3.peg.2616"/>
<evidence type="ECO:0000313" key="3">
    <source>
        <dbReference type="Proteomes" id="UP000033035"/>
    </source>
</evidence>
<evidence type="ECO:0008006" key="4">
    <source>
        <dbReference type="Google" id="ProtNLM"/>
    </source>
</evidence>
<keyword evidence="3" id="KW-1185">Reference proteome</keyword>
<feature type="chain" id="PRO_5002488981" description="Major fimbrial subunit protein N-terminal domain-containing protein" evidence="1">
    <location>
        <begin position="21"/>
        <end position="447"/>
    </location>
</feature>